<comment type="caution">
    <text evidence="2">The sequence shown here is derived from an EMBL/GenBank/DDBJ whole genome shotgun (WGS) entry which is preliminary data.</text>
</comment>
<sequence>MMKKVFVIMLCFMLVSVPFSFSADPVCGKEVPENYVSAATGQLVRGIYNASFGWLELFRRPIEAKDKRMGVADGVAYFVGRTLLGVTEVATFFAPRLPIPKLDYVCPFQDFQTKPENRAA</sequence>
<dbReference type="EMBL" id="MHFR01000044">
    <property type="protein sequence ID" value="OGW97139.1"/>
    <property type="molecule type" value="Genomic_DNA"/>
</dbReference>
<evidence type="ECO:0000313" key="2">
    <source>
        <dbReference type="EMBL" id="OGW97139.1"/>
    </source>
</evidence>
<evidence type="ECO:0000256" key="1">
    <source>
        <dbReference type="SAM" id="SignalP"/>
    </source>
</evidence>
<reference evidence="2 3" key="1">
    <citation type="journal article" date="2016" name="Nat. Commun.">
        <title>Thousands of microbial genomes shed light on interconnected biogeochemical processes in an aquifer system.</title>
        <authorList>
            <person name="Anantharaman K."/>
            <person name="Brown C.T."/>
            <person name="Hug L.A."/>
            <person name="Sharon I."/>
            <person name="Castelle C.J."/>
            <person name="Probst A.J."/>
            <person name="Thomas B.C."/>
            <person name="Singh A."/>
            <person name="Wilkins M.J."/>
            <person name="Karaoz U."/>
            <person name="Brodie E.L."/>
            <person name="Williams K.H."/>
            <person name="Hubbard S.S."/>
            <person name="Banfield J.F."/>
        </authorList>
    </citation>
    <scope>NUCLEOTIDE SEQUENCE [LARGE SCALE GENOMIC DNA]</scope>
</reference>
<organism evidence="2 3">
    <name type="scientific">Candidatus Danuiimicrobium aquiferis</name>
    <dbReference type="NCBI Taxonomy" id="1801832"/>
    <lineage>
        <taxon>Bacteria</taxon>
        <taxon>Pseudomonadati</taxon>
        <taxon>Candidatus Omnitrophota</taxon>
        <taxon>Candidatus Danuiimicrobium</taxon>
    </lineage>
</organism>
<evidence type="ECO:0000313" key="3">
    <source>
        <dbReference type="Proteomes" id="UP000178187"/>
    </source>
</evidence>
<dbReference type="Proteomes" id="UP000178187">
    <property type="component" value="Unassembled WGS sequence"/>
</dbReference>
<dbReference type="AlphaFoldDB" id="A0A1G1KX22"/>
<keyword evidence="1" id="KW-0732">Signal</keyword>
<protein>
    <recommendedName>
        <fullName evidence="4">Exosortase system-associated protein, TIGR04073 family</fullName>
    </recommendedName>
</protein>
<feature type="chain" id="PRO_5009576594" description="Exosortase system-associated protein, TIGR04073 family" evidence="1">
    <location>
        <begin position="23"/>
        <end position="120"/>
    </location>
</feature>
<gene>
    <name evidence="2" type="ORF">A3G33_02525</name>
</gene>
<proteinExistence type="predicted"/>
<name>A0A1G1KX22_9BACT</name>
<feature type="signal peptide" evidence="1">
    <location>
        <begin position="1"/>
        <end position="22"/>
    </location>
</feature>
<evidence type="ECO:0008006" key="4">
    <source>
        <dbReference type="Google" id="ProtNLM"/>
    </source>
</evidence>
<accession>A0A1G1KX22</accession>